<comment type="caution">
    <text evidence="2">The sequence shown here is derived from an EMBL/GenBank/DDBJ whole genome shotgun (WGS) entry which is preliminary data.</text>
</comment>
<sequence length="228" mass="25288">MTATLDVASMYNISRLSTATQIEVEHIWPSKMSIMKALYLYTRYLAIVDILIPIPFHFYVGITPVQCKTLFSLVSAFNLFGIACAEVIMAIRTWALWERSRNIGLGLFATAIVVLTTVGYIEGAFMKSVALEVFPSATRLPGCILVAENPALGASFIVVILVEILLVVLTLIKGVQRFQLAGLYRSRGLVHTLYRDGVLFFIYNLGISILNFVLVVTIPNYGSQIMIE</sequence>
<feature type="transmembrane region" description="Helical" evidence="1">
    <location>
        <begin position="103"/>
        <end position="121"/>
    </location>
</feature>
<evidence type="ECO:0000313" key="2">
    <source>
        <dbReference type="EMBL" id="TCD64291.1"/>
    </source>
</evidence>
<gene>
    <name evidence="2" type="ORF">EIP91_004269</name>
</gene>
<feature type="transmembrane region" description="Helical" evidence="1">
    <location>
        <begin position="151"/>
        <end position="172"/>
    </location>
</feature>
<organism evidence="2 3">
    <name type="scientific">Steccherinum ochraceum</name>
    <dbReference type="NCBI Taxonomy" id="92696"/>
    <lineage>
        <taxon>Eukaryota</taxon>
        <taxon>Fungi</taxon>
        <taxon>Dikarya</taxon>
        <taxon>Basidiomycota</taxon>
        <taxon>Agaricomycotina</taxon>
        <taxon>Agaricomycetes</taxon>
        <taxon>Polyporales</taxon>
        <taxon>Steccherinaceae</taxon>
        <taxon>Steccherinum</taxon>
    </lineage>
</organism>
<proteinExistence type="predicted"/>
<feature type="transmembrane region" description="Helical" evidence="1">
    <location>
        <begin position="193"/>
        <end position="218"/>
    </location>
</feature>
<feature type="transmembrane region" description="Helical" evidence="1">
    <location>
        <begin position="38"/>
        <end position="58"/>
    </location>
</feature>
<keyword evidence="3" id="KW-1185">Reference proteome</keyword>
<dbReference type="Proteomes" id="UP000292702">
    <property type="component" value="Unassembled WGS sequence"/>
</dbReference>
<accession>A0A4R0R936</accession>
<name>A0A4R0R936_9APHY</name>
<evidence type="ECO:0000313" key="3">
    <source>
        <dbReference type="Proteomes" id="UP000292702"/>
    </source>
</evidence>
<reference evidence="2 3" key="1">
    <citation type="submission" date="2018-11" db="EMBL/GenBank/DDBJ databases">
        <title>Genome assembly of Steccherinum ochraceum LE-BIN_3174, the white-rot fungus of the Steccherinaceae family (The Residual Polyporoid clade, Polyporales, Basidiomycota).</title>
        <authorList>
            <person name="Fedorova T.V."/>
            <person name="Glazunova O.A."/>
            <person name="Landesman E.O."/>
            <person name="Moiseenko K.V."/>
            <person name="Psurtseva N.V."/>
            <person name="Savinova O.S."/>
            <person name="Shakhova N.V."/>
            <person name="Tyazhelova T.V."/>
            <person name="Vasina D.V."/>
        </authorList>
    </citation>
    <scope>NUCLEOTIDE SEQUENCE [LARGE SCALE GENOMIC DNA]</scope>
    <source>
        <strain evidence="2 3">LE-BIN_3174</strain>
    </source>
</reference>
<keyword evidence="1" id="KW-0812">Transmembrane</keyword>
<keyword evidence="1" id="KW-1133">Transmembrane helix</keyword>
<feature type="transmembrane region" description="Helical" evidence="1">
    <location>
        <begin position="70"/>
        <end position="91"/>
    </location>
</feature>
<evidence type="ECO:0000256" key="1">
    <source>
        <dbReference type="SAM" id="Phobius"/>
    </source>
</evidence>
<dbReference type="AlphaFoldDB" id="A0A4R0R936"/>
<dbReference type="EMBL" id="RWJN01000244">
    <property type="protein sequence ID" value="TCD64291.1"/>
    <property type="molecule type" value="Genomic_DNA"/>
</dbReference>
<dbReference type="OrthoDB" id="3350812at2759"/>
<keyword evidence="1" id="KW-0472">Membrane</keyword>
<protein>
    <submittedName>
        <fullName evidence="2">Uncharacterized protein</fullName>
    </submittedName>
</protein>